<sequence>MNFEWSTNDIATMTVTIYETNLTLNKAACVHFEDVNYVLLGIDREARQIGIKPVTKQEIDENIYPKSQLHRISLGKSYGRISNKSFVLDLSEEFGLDFSKQQCYKLKATYDIVHTMMIIQL</sequence>
<evidence type="ECO:0000313" key="2">
    <source>
        <dbReference type="Proteomes" id="UP000195305"/>
    </source>
</evidence>
<dbReference type="OrthoDB" id="384746at2"/>
<evidence type="ECO:0000313" key="1">
    <source>
        <dbReference type="EMBL" id="OUQ35606.1"/>
    </source>
</evidence>
<accession>A0A1Y4T076</accession>
<name>A0A1Y4T076_9FIRM</name>
<organism evidence="1 2">
    <name type="scientific">Massilimicrobiota timonensis</name>
    <dbReference type="NCBI Taxonomy" id="1776392"/>
    <lineage>
        <taxon>Bacteria</taxon>
        <taxon>Bacillati</taxon>
        <taxon>Bacillota</taxon>
        <taxon>Erysipelotrichia</taxon>
        <taxon>Erysipelotrichales</taxon>
        <taxon>Erysipelotrichaceae</taxon>
        <taxon>Massilimicrobiota</taxon>
    </lineage>
</organism>
<protein>
    <submittedName>
        <fullName evidence="1">Uncharacterized protein</fullName>
    </submittedName>
</protein>
<keyword evidence="2" id="KW-1185">Reference proteome</keyword>
<comment type="caution">
    <text evidence="1">The sequence shown here is derived from an EMBL/GenBank/DDBJ whole genome shotgun (WGS) entry which is preliminary data.</text>
</comment>
<proteinExistence type="predicted"/>
<reference evidence="1 2" key="1">
    <citation type="journal article" date="2018" name="BMC Genomics">
        <title>Whole genome sequencing and function prediction of 133 gut anaerobes isolated from chicken caecum in pure cultures.</title>
        <authorList>
            <person name="Medvecky M."/>
            <person name="Cejkova D."/>
            <person name="Polansky O."/>
            <person name="Karasova D."/>
            <person name="Kubasova T."/>
            <person name="Cizek A."/>
            <person name="Rychlik I."/>
        </authorList>
    </citation>
    <scope>NUCLEOTIDE SEQUENCE [LARGE SCALE GENOMIC DNA]</scope>
    <source>
        <strain evidence="1 2">An13</strain>
    </source>
</reference>
<dbReference type="RefSeq" id="WP_087357421.1">
    <property type="nucleotide sequence ID" value="NZ_AP031415.1"/>
</dbReference>
<dbReference type="AlphaFoldDB" id="A0A1Y4T076"/>
<gene>
    <name evidence="1" type="ORF">B5E75_03630</name>
</gene>
<dbReference type="Proteomes" id="UP000195305">
    <property type="component" value="Unassembled WGS sequence"/>
</dbReference>
<dbReference type="EMBL" id="NFLJ01000007">
    <property type="protein sequence ID" value="OUQ35606.1"/>
    <property type="molecule type" value="Genomic_DNA"/>
</dbReference>